<name>A0ABX5LL91_9BACT</name>
<comment type="caution">
    <text evidence="3">The sequence shown here is derived from an EMBL/GenBank/DDBJ whole genome shotgun (WGS) entry which is preliminary data.</text>
</comment>
<dbReference type="RefSeq" id="WP_106197742.1">
    <property type="nucleotide sequence ID" value="NZ_JAXEIU010000046.1"/>
</dbReference>
<keyword evidence="1" id="KW-0732">Signal</keyword>
<evidence type="ECO:0000259" key="2">
    <source>
        <dbReference type="PROSITE" id="PS50106"/>
    </source>
</evidence>
<dbReference type="PANTHER" id="PTHR32060">
    <property type="entry name" value="TAIL-SPECIFIC PROTEASE"/>
    <property type="match status" value="1"/>
</dbReference>
<dbReference type="Gene3D" id="2.30.42.10">
    <property type="match status" value="1"/>
</dbReference>
<dbReference type="SMART" id="SM00228">
    <property type="entry name" value="PDZ"/>
    <property type="match status" value="1"/>
</dbReference>
<dbReference type="InterPro" id="IPR036034">
    <property type="entry name" value="PDZ_sf"/>
</dbReference>
<dbReference type="Pfam" id="PF13180">
    <property type="entry name" value="PDZ_2"/>
    <property type="match status" value="1"/>
</dbReference>
<reference evidence="3 4" key="1">
    <citation type="submission" date="2018-05" db="EMBL/GenBank/DDBJ databases">
        <title>Animal gut microbial communities from fecal samples from Wisconsin, USA.</title>
        <authorList>
            <person name="Neumann A."/>
        </authorList>
    </citation>
    <scope>NUCLEOTIDE SEQUENCE [LARGE SCALE GENOMIC DNA]</scope>
    <source>
        <strain evidence="3 4">UWS4</strain>
    </source>
</reference>
<evidence type="ECO:0000313" key="3">
    <source>
        <dbReference type="EMBL" id="PWL03202.1"/>
    </source>
</evidence>
<evidence type="ECO:0000313" key="4">
    <source>
        <dbReference type="Proteomes" id="UP000245523"/>
    </source>
</evidence>
<accession>A0ABX5LL91</accession>
<gene>
    <name evidence="3" type="ORF">B0H50_10845</name>
</gene>
<protein>
    <submittedName>
        <fullName evidence="3">PDZ domain-containing protein</fullName>
    </submittedName>
</protein>
<sequence>MKLLTKTACALAFAATAAMAGESFGGIGVTIYATDDGVRVVEVIPGSPAFEAGLEKDDRIIAVDGNSLAGNDLEESKDILRGTVGKPVELSIVREKEKMSVTLRRAQIAVNEIDAASVQEWYDGSSSKAYSAAEIAEVARKNLGENYELLSVMKEGRVIPEDMTVGASELSAVAIEKADASFEMPQTKSQVRSAGSLKGFNRNQVSFDLKREGSAIIRIVSANGEELARLTADHAKAGFQTLTWNGKNAAAGRYIVHIEQNGASSAAAAELK</sequence>
<feature type="domain" description="PDZ" evidence="2">
    <location>
        <begin position="16"/>
        <end position="83"/>
    </location>
</feature>
<proteinExistence type="predicted"/>
<keyword evidence="4" id="KW-1185">Reference proteome</keyword>
<dbReference type="CDD" id="cd06782">
    <property type="entry name" value="cpPDZ_CPP-like"/>
    <property type="match status" value="1"/>
</dbReference>
<dbReference type="EMBL" id="QGHD01000008">
    <property type="protein sequence ID" value="PWL03202.1"/>
    <property type="molecule type" value="Genomic_DNA"/>
</dbReference>
<dbReference type="Proteomes" id="UP000245523">
    <property type="component" value="Unassembled WGS sequence"/>
</dbReference>
<dbReference type="Gene3D" id="2.60.40.4070">
    <property type="match status" value="1"/>
</dbReference>
<organism evidence="3 4">
    <name type="scientific">Hallerella porci</name>
    <dbReference type="NCBI Taxonomy" id="1945871"/>
    <lineage>
        <taxon>Bacteria</taxon>
        <taxon>Pseudomonadati</taxon>
        <taxon>Fibrobacterota</taxon>
        <taxon>Fibrobacteria</taxon>
        <taxon>Fibrobacterales</taxon>
        <taxon>Fibrobacteraceae</taxon>
        <taxon>Hallerella</taxon>
    </lineage>
</organism>
<evidence type="ECO:0000256" key="1">
    <source>
        <dbReference type="SAM" id="SignalP"/>
    </source>
</evidence>
<feature type="chain" id="PRO_5045894097" evidence="1">
    <location>
        <begin position="21"/>
        <end position="272"/>
    </location>
</feature>
<dbReference type="PANTHER" id="PTHR32060:SF30">
    <property type="entry name" value="CARBOXY-TERMINAL PROCESSING PROTEASE CTPA"/>
    <property type="match status" value="1"/>
</dbReference>
<dbReference type="SUPFAM" id="SSF50156">
    <property type="entry name" value="PDZ domain-like"/>
    <property type="match status" value="1"/>
</dbReference>
<dbReference type="InterPro" id="IPR001478">
    <property type="entry name" value="PDZ"/>
</dbReference>
<dbReference type="PROSITE" id="PS50106">
    <property type="entry name" value="PDZ"/>
    <property type="match status" value="1"/>
</dbReference>
<feature type="signal peptide" evidence="1">
    <location>
        <begin position="1"/>
        <end position="20"/>
    </location>
</feature>